<dbReference type="Gene3D" id="3.40.50.150">
    <property type="entry name" value="Vaccinia Virus protein VP39"/>
    <property type="match status" value="1"/>
</dbReference>
<organism evidence="5 6">
    <name type="scientific">Actinopolymorpha cephalotaxi</name>
    <dbReference type="NCBI Taxonomy" id="504797"/>
    <lineage>
        <taxon>Bacteria</taxon>
        <taxon>Bacillati</taxon>
        <taxon>Actinomycetota</taxon>
        <taxon>Actinomycetes</taxon>
        <taxon>Propionibacteriales</taxon>
        <taxon>Actinopolymorphaceae</taxon>
        <taxon>Actinopolymorpha</taxon>
    </lineage>
</organism>
<evidence type="ECO:0000259" key="3">
    <source>
        <dbReference type="Pfam" id="PF05175"/>
    </source>
</evidence>
<dbReference type="InterPro" id="IPR046977">
    <property type="entry name" value="RsmC/RlmG"/>
</dbReference>
<dbReference type="AlphaFoldDB" id="A0A1I2V3K5"/>
<keyword evidence="1 5" id="KW-0489">Methyltransferase</keyword>
<dbReference type="OrthoDB" id="9764961at2"/>
<name>A0A1I2V3K5_9ACTN</name>
<evidence type="ECO:0000313" key="4">
    <source>
        <dbReference type="EMBL" id="NYH84728.1"/>
    </source>
</evidence>
<dbReference type="RefSeq" id="WP_092884119.1">
    <property type="nucleotide sequence ID" value="NZ_FOOI01000009.1"/>
</dbReference>
<dbReference type="EMBL" id="JACBZA010000001">
    <property type="protein sequence ID" value="NYH84728.1"/>
    <property type="molecule type" value="Genomic_DNA"/>
</dbReference>
<keyword evidence="7" id="KW-1185">Reference proteome</keyword>
<dbReference type="InterPro" id="IPR029063">
    <property type="entry name" value="SAM-dependent_MTases_sf"/>
</dbReference>
<dbReference type="PANTHER" id="PTHR47816:SF4">
    <property type="entry name" value="RIBOSOMAL RNA SMALL SUBUNIT METHYLTRANSFERASE C"/>
    <property type="match status" value="1"/>
</dbReference>
<sequence>MSDHYFAATPVSKATPRTVTFSAYGQTYTLGSSSGVFSGDRLDLGTSVLLREAPAPPRPGTFLDLGCGWGPIASVLANQVPGATVWAVDVNSRALDLTRDNAARLGVADRVRVAVPEDVPDDVRFDQIWSNPPIRIGKPALHELLERWLPRLAPDGVAWLVVGRNLGADSLQRWLTEQGWRCDRHASAKGFRVLTVRRPA</sequence>
<evidence type="ECO:0000256" key="1">
    <source>
        <dbReference type="ARBA" id="ARBA00022603"/>
    </source>
</evidence>
<gene>
    <name evidence="4" type="ORF">FHR37_003579</name>
    <name evidence="5" type="ORF">SAMN05421678_10911</name>
</gene>
<dbReference type="GO" id="GO:0008757">
    <property type="term" value="F:S-adenosylmethionine-dependent methyltransferase activity"/>
    <property type="evidence" value="ECO:0007669"/>
    <property type="project" value="InterPro"/>
</dbReference>
<evidence type="ECO:0000313" key="6">
    <source>
        <dbReference type="Proteomes" id="UP000199052"/>
    </source>
</evidence>
<dbReference type="STRING" id="504797.SAMN05421678_10911"/>
<dbReference type="GO" id="GO:0032259">
    <property type="term" value="P:methylation"/>
    <property type="evidence" value="ECO:0007669"/>
    <property type="project" value="UniProtKB-KW"/>
</dbReference>
<protein>
    <submittedName>
        <fullName evidence="4">16S rRNA G1207 methylase RsmC</fullName>
    </submittedName>
    <submittedName>
        <fullName evidence="5">Methyltransferase small domain-containing protein</fullName>
    </submittedName>
</protein>
<proteinExistence type="predicted"/>
<reference evidence="4 7" key="2">
    <citation type="submission" date="2020-07" db="EMBL/GenBank/DDBJ databases">
        <title>Sequencing the genomes of 1000 actinobacteria strains.</title>
        <authorList>
            <person name="Klenk H.-P."/>
        </authorList>
    </citation>
    <scope>NUCLEOTIDE SEQUENCE [LARGE SCALE GENOMIC DNA]</scope>
    <source>
        <strain evidence="4 7">DSM 45117</strain>
    </source>
</reference>
<dbReference type="Proteomes" id="UP000533017">
    <property type="component" value="Unassembled WGS sequence"/>
</dbReference>
<evidence type="ECO:0000313" key="7">
    <source>
        <dbReference type="Proteomes" id="UP000533017"/>
    </source>
</evidence>
<reference evidence="5 6" key="1">
    <citation type="submission" date="2016-10" db="EMBL/GenBank/DDBJ databases">
        <authorList>
            <person name="de Groot N.N."/>
        </authorList>
    </citation>
    <scope>NUCLEOTIDE SEQUENCE [LARGE SCALE GENOMIC DNA]</scope>
    <source>
        <strain evidence="5 6">CPCC 202808</strain>
    </source>
</reference>
<dbReference type="SUPFAM" id="SSF53335">
    <property type="entry name" value="S-adenosyl-L-methionine-dependent methyltransferases"/>
    <property type="match status" value="1"/>
</dbReference>
<evidence type="ECO:0000313" key="5">
    <source>
        <dbReference type="EMBL" id="SFG83994.1"/>
    </source>
</evidence>
<evidence type="ECO:0000256" key="2">
    <source>
        <dbReference type="ARBA" id="ARBA00022679"/>
    </source>
</evidence>
<feature type="domain" description="Methyltransferase small" evidence="3">
    <location>
        <begin position="28"/>
        <end position="194"/>
    </location>
</feature>
<dbReference type="CDD" id="cd02440">
    <property type="entry name" value="AdoMet_MTases"/>
    <property type="match status" value="1"/>
</dbReference>
<keyword evidence="2 5" id="KW-0808">Transferase</keyword>
<dbReference type="Proteomes" id="UP000199052">
    <property type="component" value="Unassembled WGS sequence"/>
</dbReference>
<accession>A0A1I2V3K5</accession>
<dbReference type="Pfam" id="PF05175">
    <property type="entry name" value="MTS"/>
    <property type="match status" value="1"/>
</dbReference>
<dbReference type="PANTHER" id="PTHR47816">
    <property type="entry name" value="RIBOSOMAL RNA SMALL SUBUNIT METHYLTRANSFERASE C"/>
    <property type="match status" value="1"/>
</dbReference>
<dbReference type="InterPro" id="IPR007848">
    <property type="entry name" value="Small_mtfrase_dom"/>
</dbReference>
<dbReference type="EMBL" id="FOOI01000009">
    <property type="protein sequence ID" value="SFG83994.1"/>
    <property type="molecule type" value="Genomic_DNA"/>
</dbReference>